<name>A0AAV7MGY6_PLEWA</name>
<dbReference type="Proteomes" id="UP001066276">
    <property type="component" value="Chromosome 10"/>
</dbReference>
<reference evidence="2" key="1">
    <citation type="journal article" date="2022" name="bioRxiv">
        <title>Sequencing and chromosome-scale assembly of the giantPleurodeles waltlgenome.</title>
        <authorList>
            <person name="Brown T."/>
            <person name="Elewa A."/>
            <person name="Iarovenko S."/>
            <person name="Subramanian E."/>
            <person name="Araus A.J."/>
            <person name="Petzold A."/>
            <person name="Susuki M."/>
            <person name="Suzuki K.-i.T."/>
            <person name="Hayashi T."/>
            <person name="Toyoda A."/>
            <person name="Oliveira C."/>
            <person name="Osipova E."/>
            <person name="Leigh N.D."/>
            <person name="Simon A."/>
            <person name="Yun M.H."/>
        </authorList>
    </citation>
    <scope>NUCLEOTIDE SEQUENCE</scope>
    <source>
        <strain evidence="2">20211129_DDA</strain>
        <tissue evidence="2">Liver</tissue>
    </source>
</reference>
<feature type="compositionally biased region" description="Basic residues" evidence="1">
    <location>
        <begin position="67"/>
        <end position="76"/>
    </location>
</feature>
<comment type="caution">
    <text evidence="2">The sequence shown here is derived from an EMBL/GenBank/DDBJ whole genome shotgun (WGS) entry which is preliminary data.</text>
</comment>
<dbReference type="EMBL" id="JANPWB010000014">
    <property type="protein sequence ID" value="KAJ1099470.1"/>
    <property type="molecule type" value="Genomic_DNA"/>
</dbReference>
<evidence type="ECO:0000256" key="1">
    <source>
        <dbReference type="SAM" id="MobiDB-lite"/>
    </source>
</evidence>
<evidence type="ECO:0000313" key="3">
    <source>
        <dbReference type="Proteomes" id="UP001066276"/>
    </source>
</evidence>
<feature type="compositionally biased region" description="Low complexity" evidence="1">
    <location>
        <begin position="55"/>
        <end position="65"/>
    </location>
</feature>
<dbReference type="AlphaFoldDB" id="A0AAV7MGY6"/>
<evidence type="ECO:0000313" key="2">
    <source>
        <dbReference type="EMBL" id="KAJ1099470.1"/>
    </source>
</evidence>
<proteinExistence type="predicted"/>
<sequence>MDSCHRTSRPARPASPGPPLKPSDLPARLEGSGMGGRKDTRRPAAAAKTGNDSCAHSAHGGSAAARNQKRQGQKQS</sequence>
<protein>
    <submittedName>
        <fullName evidence="2">Uncharacterized protein</fullName>
    </submittedName>
</protein>
<organism evidence="2 3">
    <name type="scientific">Pleurodeles waltl</name>
    <name type="common">Iberian ribbed newt</name>
    <dbReference type="NCBI Taxonomy" id="8319"/>
    <lineage>
        <taxon>Eukaryota</taxon>
        <taxon>Metazoa</taxon>
        <taxon>Chordata</taxon>
        <taxon>Craniata</taxon>
        <taxon>Vertebrata</taxon>
        <taxon>Euteleostomi</taxon>
        <taxon>Amphibia</taxon>
        <taxon>Batrachia</taxon>
        <taxon>Caudata</taxon>
        <taxon>Salamandroidea</taxon>
        <taxon>Salamandridae</taxon>
        <taxon>Pleurodelinae</taxon>
        <taxon>Pleurodeles</taxon>
    </lineage>
</organism>
<gene>
    <name evidence="2" type="ORF">NDU88_004571</name>
</gene>
<accession>A0AAV7MGY6</accession>
<keyword evidence="3" id="KW-1185">Reference proteome</keyword>
<feature type="region of interest" description="Disordered" evidence="1">
    <location>
        <begin position="1"/>
        <end position="76"/>
    </location>
</feature>